<dbReference type="GO" id="GO:0000981">
    <property type="term" value="F:DNA-binding transcription factor activity, RNA polymerase II-specific"/>
    <property type="evidence" value="ECO:0007669"/>
    <property type="project" value="InterPro"/>
</dbReference>
<dbReference type="GO" id="GO:0003677">
    <property type="term" value="F:DNA binding"/>
    <property type="evidence" value="ECO:0007669"/>
    <property type="project" value="InterPro"/>
</dbReference>
<dbReference type="CDD" id="cd00067">
    <property type="entry name" value="GAL4"/>
    <property type="match status" value="1"/>
</dbReference>
<protein>
    <recommendedName>
        <fullName evidence="4">Zn(2)-C6 fungal-type domain-containing protein</fullName>
    </recommendedName>
</protein>
<dbReference type="PROSITE" id="PS50048">
    <property type="entry name" value="ZN2_CY6_FUNGAL_2"/>
    <property type="match status" value="1"/>
</dbReference>
<evidence type="ECO:0000256" key="1">
    <source>
        <dbReference type="ARBA" id="ARBA00022723"/>
    </source>
</evidence>
<dbReference type="PANTHER" id="PTHR47425:SF2">
    <property type="entry name" value="FARB-RELATED"/>
    <property type="match status" value="1"/>
</dbReference>
<dbReference type="InterPro" id="IPR052761">
    <property type="entry name" value="Fungal_Detox/Toxin_TFs"/>
</dbReference>
<dbReference type="GO" id="GO:0008270">
    <property type="term" value="F:zinc ion binding"/>
    <property type="evidence" value="ECO:0007669"/>
    <property type="project" value="InterPro"/>
</dbReference>
<dbReference type="GeneID" id="28842211"/>
<feature type="region of interest" description="Disordered" evidence="3">
    <location>
        <begin position="90"/>
        <end position="126"/>
    </location>
</feature>
<dbReference type="InterPro" id="IPR001138">
    <property type="entry name" value="Zn2Cys6_DnaBD"/>
</dbReference>
<dbReference type="SMART" id="SM00066">
    <property type="entry name" value="GAL4"/>
    <property type="match status" value="1"/>
</dbReference>
<evidence type="ECO:0000256" key="2">
    <source>
        <dbReference type="ARBA" id="ARBA00023242"/>
    </source>
</evidence>
<dbReference type="InterPro" id="IPR036864">
    <property type="entry name" value="Zn2-C6_fun-type_DNA-bd_sf"/>
</dbReference>
<keyword evidence="6" id="KW-1185">Reference proteome</keyword>
<dbReference type="Pfam" id="PF00172">
    <property type="entry name" value="Zn_clus"/>
    <property type="match status" value="1"/>
</dbReference>
<keyword evidence="2" id="KW-0539">Nucleus</keyword>
<proteinExistence type="predicted"/>
<dbReference type="GO" id="GO:0006351">
    <property type="term" value="P:DNA-templated transcription"/>
    <property type="evidence" value="ECO:0007669"/>
    <property type="project" value="InterPro"/>
</dbReference>
<feature type="domain" description="Zn(2)-C6 fungal-type" evidence="4">
    <location>
        <begin position="18"/>
        <end position="50"/>
    </location>
</feature>
<dbReference type="Gene3D" id="4.10.240.10">
    <property type="entry name" value="Zn(2)-C6 fungal-type DNA-binding domain"/>
    <property type="match status" value="1"/>
</dbReference>
<dbReference type="Proteomes" id="UP000091956">
    <property type="component" value="Unassembled WGS sequence"/>
</dbReference>
<dbReference type="InterPro" id="IPR007219">
    <property type="entry name" value="XnlR_reg_dom"/>
</dbReference>
<dbReference type="EMBL" id="KV460256">
    <property type="protein sequence ID" value="OBT93252.2"/>
    <property type="molecule type" value="Genomic_DNA"/>
</dbReference>
<organism evidence="5 6">
    <name type="scientific">Pseudogymnoascus verrucosus</name>
    <dbReference type="NCBI Taxonomy" id="342668"/>
    <lineage>
        <taxon>Eukaryota</taxon>
        <taxon>Fungi</taxon>
        <taxon>Dikarya</taxon>
        <taxon>Ascomycota</taxon>
        <taxon>Pezizomycotina</taxon>
        <taxon>Leotiomycetes</taxon>
        <taxon>Thelebolales</taxon>
        <taxon>Thelebolaceae</taxon>
        <taxon>Pseudogymnoascus</taxon>
    </lineage>
</organism>
<reference evidence="6" key="2">
    <citation type="journal article" date="2018" name="Nat. Commun.">
        <title>Extreme sensitivity to ultraviolet light in the fungal pathogen causing white-nose syndrome of bats.</title>
        <authorList>
            <person name="Palmer J.M."/>
            <person name="Drees K.P."/>
            <person name="Foster J.T."/>
            <person name="Lindner D.L."/>
        </authorList>
    </citation>
    <scope>NUCLEOTIDE SEQUENCE [LARGE SCALE GENOMIC DNA]</scope>
    <source>
        <strain evidence="6">UAMH 10579</strain>
    </source>
</reference>
<evidence type="ECO:0000313" key="5">
    <source>
        <dbReference type="EMBL" id="OBT93252.2"/>
    </source>
</evidence>
<reference evidence="5 6" key="1">
    <citation type="submission" date="2016-03" db="EMBL/GenBank/DDBJ databases">
        <title>Comparative genomics of Pseudogymnoascus destructans, the fungus causing white-nose syndrome of bats.</title>
        <authorList>
            <person name="Palmer J.M."/>
            <person name="Drees K.P."/>
            <person name="Foster J.T."/>
            <person name="Lindner D.L."/>
        </authorList>
    </citation>
    <scope>NUCLEOTIDE SEQUENCE [LARGE SCALE GENOMIC DNA]</scope>
    <source>
        <strain evidence="5 6">UAMH 10579</strain>
    </source>
</reference>
<evidence type="ECO:0000256" key="3">
    <source>
        <dbReference type="SAM" id="MobiDB-lite"/>
    </source>
</evidence>
<dbReference type="PANTHER" id="PTHR47425">
    <property type="entry name" value="FARB-RELATED"/>
    <property type="match status" value="1"/>
</dbReference>
<evidence type="ECO:0000259" key="4">
    <source>
        <dbReference type="PROSITE" id="PS50048"/>
    </source>
</evidence>
<dbReference type="Pfam" id="PF04082">
    <property type="entry name" value="Fungal_trans"/>
    <property type="match status" value="1"/>
</dbReference>
<evidence type="ECO:0000313" key="6">
    <source>
        <dbReference type="Proteomes" id="UP000091956"/>
    </source>
</evidence>
<dbReference type="RefSeq" id="XP_018126985.2">
    <property type="nucleotide sequence ID" value="XM_018278244.2"/>
</dbReference>
<name>A0A1B8GBP3_9PEZI</name>
<gene>
    <name evidence="5" type="ORF">VE01_08825</name>
</gene>
<sequence>MENQAATGHKVKRRAAKACSSCRSRKVRCNVVESGPPCTNCRLDSVKCVTVRNRRHRVSRPVRIPPTVNEMPMDNFTHNGLNWSEYTLSGDKSASQHQNKEPPGATNGRTSCAQTPSTTSPTSVASFDHNGLDWSQYMSSGNQSSSQHQNDELAGTTIGESSCEQDPPTTSAISSNSSDYFYCDSYFDCAPITQGSVGEAIPCLPPYISPLPTRLDKTVLQFLSSNGAFSVPSAEFRHICASRYLELQHPLFPLLDLHNLLTITQRGNDKCGTISLLLFNAVMCAALAFVENDHVIRAGYPSKRAARMSFFIRAKLLYDFDTEPDRFISIQAALLLSNWYPGVDEKKDPWFWSGTAISLGHTIGLHLDPVESKVGKDKIRIWRRLWWTSFCREQKLALALGRPSRLTYYNVPMLTLDDFDIGSLPDSASYLECTYSGDVARQKELALLCIEHTKLCVCICHIVSSIFANRRKVDGGSQDIYNGTYSQAPYEDMDSCAKNIEQWLVATPKDLLYENVSKENYDIADRCLIMAKANIYILYYGAIAVLHGHKTLNSGLSWEYSTQNDPQQTPQRIVREASLEITRVNQNLHQLGLLPYSSTTAVGTVVAAAMVHVLDLKSVKSPPPPTVPDEIKQSMEFLQILQEAYGTAVSALQFLRAAARAAGLSILEPEAKSIPPPTDTQPREEELQKLFPVIPASMPSNLLPASPSWGVRDELFGQSYLNDTQDMDFFGDIYMLDFDGATTGLDQSADLGFNDTSFDM</sequence>
<dbReference type="AlphaFoldDB" id="A0A1B8GBP3"/>
<dbReference type="PROSITE" id="PS00463">
    <property type="entry name" value="ZN2_CY6_FUNGAL_1"/>
    <property type="match status" value="1"/>
</dbReference>
<keyword evidence="1" id="KW-0479">Metal-binding</keyword>
<feature type="compositionally biased region" description="Low complexity" evidence="3">
    <location>
        <begin position="110"/>
        <end position="126"/>
    </location>
</feature>
<dbReference type="CDD" id="cd12148">
    <property type="entry name" value="fungal_TF_MHR"/>
    <property type="match status" value="1"/>
</dbReference>
<dbReference type="STRING" id="342668.A0A1B8GBP3"/>
<dbReference type="SUPFAM" id="SSF57701">
    <property type="entry name" value="Zn2/Cys6 DNA-binding domain"/>
    <property type="match status" value="1"/>
</dbReference>
<accession>A0A1B8GBP3</accession>
<dbReference type="SMART" id="SM00906">
    <property type="entry name" value="Fungal_trans"/>
    <property type="match status" value="1"/>
</dbReference>